<comment type="caution">
    <text evidence="2">The sequence shown here is derived from an EMBL/GenBank/DDBJ whole genome shotgun (WGS) entry which is preliminary data.</text>
</comment>
<keyword evidence="3" id="KW-1185">Reference proteome</keyword>
<dbReference type="GO" id="GO:0016787">
    <property type="term" value="F:hydrolase activity"/>
    <property type="evidence" value="ECO:0007669"/>
    <property type="project" value="UniProtKB-KW"/>
</dbReference>
<dbReference type="PANTHER" id="PTHR46623:SF6">
    <property type="entry name" value="ALPHA_BETA-HYDROLASES SUPERFAMILY PROTEIN"/>
    <property type="match status" value="1"/>
</dbReference>
<evidence type="ECO:0000259" key="1">
    <source>
        <dbReference type="Pfam" id="PF01738"/>
    </source>
</evidence>
<dbReference type="EC" id="3.1.-.-" evidence="2"/>
<evidence type="ECO:0000313" key="2">
    <source>
        <dbReference type="EMBL" id="MFC3143423.1"/>
    </source>
</evidence>
<reference evidence="3" key="1">
    <citation type="journal article" date="2019" name="Int. J. Syst. Evol. Microbiol.">
        <title>The Global Catalogue of Microorganisms (GCM) 10K type strain sequencing project: providing services to taxonomists for standard genome sequencing and annotation.</title>
        <authorList>
            <consortium name="The Broad Institute Genomics Platform"/>
            <consortium name="The Broad Institute Genome Sequencing Center for Infectious Disease"/>
            <person name="Wu L."/>
            <person name="Ma J."/>
        </authorList>
    </citation>
    <scope>NUCLEOTIDE SEQUENCE [LARGE SCALE GENOMIC DNA]</scope>
    <source>
        <strain evidence="3">KCTC 52366</strain>
    </source>
</reference>
<gene>
    <name evidence="2" type="ORF">ACFOGP_11925</name>
</gene>
<proteinExistence type="predicted"/>
<protein>
    <submittedName>
        <fullName evidence="2">Dienelactone hydrolase family protein</fullName>
        <ecNumber evidence="2">3.1.-.-</ecNumber>
    </submittedName>
</protein>
<dbReference type="PANTHER" id="PTHR46623">
    <property type="entry name" value="CARBOXYMETHYLENEBUTENOLIDASE-RELATED"/>
    <property type="match status" value="1"/>
</dbReference>
<dbReference type="Pfam" id="PF01738">
    <property type="entry name" value="DLH"/>
    <property type="match status" value="1"/>
</dbReference>
<organism evidence="2 3">
    <name type="scientific">Psychromarinibacter halotolerans</name>
    <dbReference type="NCBI Taxonomy" id="1775175"/>
    <lineage>
        <taxon>Bacteria</taxon>
        <taxon>Pseudomonadati</taxon>
        <taxon>Pseudomonadota</taxon>
        <taxon>Alphaproteobacteria</taxon>
        <taxon>Rhodobacterales</taxon>
        <taxon>Paracoccaceae</taxon>
        <taxon>Psychromarinibacter</taxon>
    </lineage>
</organism>
<keyword evidence="2" id="KW-0378">Hydrolase</keyword>
<name>A0ABV7GSX0_9RHOB</name>
<dbReference type="InterPro" id="IPR051049">
    <property type="entry name" value="Dienelactone_hydrolase-like"/>
</dbReference>
<accession>A0ABV7GSX0</accession>
<dbReference type="RefSeq" id="WP_275630713.1">
    <property type="nucleotide sequence ID" value="NZ_JARGYD010000001.1"/>
</dbReference>
<evidence type="ECO:0000313" key="3">
    <source>
        <dbReference type="Proteomes" id="UP001595632"/>
    </source>
</evidence>
<dbReference type="SUPFAM" id="SSF53474">
    <property type="entry name" value="alpha/beta-Hydrolases"/>
    <property type="match status" value="1"/>
</dbReference>
<dbReference type="InterPro" id="IPR002925">
    <property type="entry name" value="Dienelactn_hydro"/>
</dbReference>
<sequence length="223" mass="23676">MMKTITASDGHTLECWFQPAEGTPRGGLVILQEIFGVTEQLKSVARRYAALGFEVAIPALFDRQRTGAVVAFDDIATARSLMQGADPAKAMLDIDAAVSALADQGKAPALRVAVMGFCWGGGLAVRAAQELNIAGAVVFYGTRLPAYFGTPVRAPVQGHFGESDDHTPADVLEAAQAEWPELEVFLYPAGHAFANEERPQAHDPEATAVAHERSAAFLARVTG</sequence>
<dbReference type="EMBL" id="JBHRTB010000010">
    <property type="protein sequence ID" value="MFC3143423.1"/>
    <property type="molecule type" value="Genomic_DNA"/>
</dbReference>
<dbReference type="Proteomes" id="UP001595632">
    <property type="component" value="Unassembled WGS sequence"/>
</dbReference>
<dbReference type="InterPro" id="IPR029058">
    <property type="entry name" value="AB_hydrolase_fold"/>
</dbReference>
<dbReference type="Gene3D" id="3.40.50.1820">
    <property type="entry name" value="alpha/beta hydrolase"/>
    <property type="match status" value="1"/>
</dbReference>
<feature type="domain" description="Dienelactone hydrolase" evidence="1">
    <location>
        <begin position="21"/>
        <end position="220"/>
    </location>
</feature>